<dbReference type="InterPro" id="IPR012867">
    <property type="entry name" value="DUF1648"/>
</dbReference>
<evidence type="ECO:0000313" key="3">
    <source>
        <dbReference type="EMBL" id="VYT22957.1"/>
    </source>
</evidence>
<evidence type="ECO:0000256" key="1">
    <source>
        <dbReference type="SAM" id="Phobius"/>
    </source>
</evidence>
<evidence type="ECO:0000259" key="2">
    <source>
        <dbReference type="Pfam" id="PF07853"/>
    </source>
</evidence>
<gene>
    <name evidence="3" type="primary">sdpI</name>
    <name evidence="3" type="ORF">AULFYP135_02156</name>
</gene>
<feature type="transmembrane region" description="Helical" evidence="1">
    <location>
        <begin position="49"/>
        <end position="69"/>
    </location>
</feature>
<reference evidence="3" key="1">
    <citation type="submission" date="2019-11" db="EMBL/GenBank/DDBJ databases">
        <authorList>
            <person name="Feng L."/>
        </authorList>
    </citation>
    <scope>NUCLEOTIDE SEQUENCE</scope>
    <source>
        <strain evidence="3">AundefinedLFYP135</strain>
    </source>
</reference>
<dbReference type="PIRSF" id="PIRSF038959">
    <property type="entry name" value="SdpI"/>
    <property type="match status" value="1"/>
</dbReference>
<keyword evidence="1" id="KW-1133">Transmembrane helix</keyword>
<protein>
    <submittedName>
        <fullName evidence="3">Immunity protein SdpI</fullName>
    </submittedName>
</protein>
<keyword evidence="1" id="KW-0812">Transmembrane</keyword>
<feature type="transmembrane region" description="Helical" evidence="1">
    <location>
        <begin position="115"/>
        <end position="131"/>
    </location>
</feature>
<dbReference type="PANTHER" id="PTHR37810">
    <property type="entry name" value="IMMUNITY PROTEIN SDPI"/>
    <property type="match status" value="1"/>
</dbReference>
<dbReference type="AlphaFoldDB" id="A0A6N2V060"/>
<dbReference type="GO" id="GO:0009636">
    <property type="term" value="P:response to toxic substance"/>
    <property type="evidence" value="ECO:0007669"/>
    <property type="project" value="TreeGrafter"/>
</dbReference>
<dbReference type="InterPro" id="IPR026272">
    <property type="entry name" value="SdpI"/>
</dbReference>
<keyword evidence="1" id="KW-0472">Membrane</keyword>
<dbReference type="InterPro" id="IPR025962">
    <property type="entry name" value="SdpI/YhfL"/>
</dbReference>
<organism evidence="3">
    <name type="scientific">uncultured Anaerotruncus sp</name>
    <dbReference type="NCBI Taxonomy" id="905011"/>
    <lineage>
        <taxon>Bacteria</taxon>
        <taxon>Bacillati</taxon>
        <taxon>Bacillota</taxon>
        <taxon>Clostridia</taxon>
        <taxon>Eubacteriales</taxon>
        <taxon>Oscillospiraceae</taxon>
        <taxon>Anaerotruncus</taxon>
        <taxon>environmental samples</taxon>
    </lineage>
</organism>
<dbReference type="PANTHER" id="PTHR37810:SF5">
    <property type="entry name" value="IMMUNITY PROTEIN SDPI"/>
    <property type="match status" value="1"/>
</dbReference>
<name>A0A6N2V060_9FIRM</name>
<proteinExistence type="predicted"/>
<feature type="domain" description="DUF1648" evidence="2">
    <location>
        <begin position="13"/>
        <end position="57"/>
    </location>
</feature>
<feature type="transmembrane region" description="Helical" evidence="1">
    <location>
        <begin position="90"/>
        <end position="109"/>
    </location>
</feature>
<feature type="transmembrane region" description="Helical" evidence="1">
    <location>
        <begin position="9"/>
        <end position="29"/>
    </location>
</feature>
<sequence>MKQNRNYQILAWILAFLPAVAVAALYSRLPDQLPMQWDFGGQVRYEPKWHIWIIAGMAPLFCAMFSVLPKIDPRRRNYAKFGEAYQGFQCMMMVFLTVMVGIVLTEGLRPGTVEVRRVVIFLMAALFLFIGNQMPKFRQNYFCGVKTPWTLSSETVWNRTHRLAGRLMFAAGAVSLIGAFTPQAVSLFLVFGSLIAATLIPAVMSYRWYQQETGGQ</sequence>
<dbReference type="Pfam" id="PF13630">
    <property type="entry name" value="SdpI"/>
    <property type="match status" value="1"/>
</dbReference>
<accession>A0A6N2V060</accession>
<feature type="transmembrane region" description="Helical" evidence="1">
    <location>
        <begin position="163"/>
        <end position="181"/>
    </location>
</feature>
<dbReference type="Pfam" id="PF07853">
    <property type="entry name" value="DUF1648"/>
    <property type="match status" value="1"/>
</dbReference>
<feature type="transmembrane region" description="Helical" evidence="1">
    <location>
        <begin position="187"/>
        <end position="209"/>
    </location>
</feature>
<dbReference type="EMBL" id="CACRSL010000005">
    <property type="protein sequence ID" value="VYT22957.1"/>
    <property type="molecule type" value="Genomic_DNA"/>
</dbReference>